<name>A0A930BQR6_9RHOO</name>
<dbReference type="Pfam" id="PF00724">
    <property type="entry name" value="Oxidored_FMN"/>
    <property type="match status" value="1"/>
</dbReference>
<dbReference type="SUPFAM" id="SSF51395">
    <property type="entry name" value="FMN-linked oxidoreductases"/>
    <property type="match status" value="1"/>
</dbReference>
<comment type="caution">
    <text evidence="2">The sequence shown here is derived from an EMBL/GenBank/DDBJ whole genome shotgun (WGS) entry which is preliminary data.</text>
</comment>
<dbReference type="PANTHER" id="PTHR22893:SF91">
    <property type="entry name" value="NADPH DEHYDROGENASE 2-RELATED"/>
    <property type="match status" value="1"/>
</dbReference>
<dbReference type="GO" id="GO:0010181">
    <property type="term" value="F:FMN binding"/>
    <property type="evidence" value="ECO:0007669"/>
    <property type="project" value="InterPro"/>
</dbReference>
<organism evidence="2 3">
    <name type="scientific">Dechloromonas agitata</name>
    <dbReference type="NCBI Taxonomy" id="73030"/>
    <lineage>
        <taxon>Bacteria</taxon>
        <taxon>Pseudomonadati</taxon>
        <taxon>Pseudomonadota</taxon>
        <taxon>Betaproteobacteria</taxon>
        <taxon>Rhodocyclales</taxon>
        <taxon>Azonexaceae</taxon>
        <taxon>Dechloromonas</taxon>
    </lineage>
</organism>
<accession>A0A930BQR6</accession>
<dbReference type="EMBL" id="JABZMI010000075">
    <property type="protein sequence ID" value="MBF1164483.1"/>
    <property type="molecule type" value="Genomic_DNA"/>
</dbReference>
<evidence type="ECO:0000259" key="1">
    <source>
        <dbReference type="Pfam" id="PF00724"/>
    </source>
</evidence>
<dbReference type="InterPro" id="IPR045247">
    <property type="entry name" value="Oye-like"/>
</dbReference>
<sequence>NQRNDDYGGSHENRARFFFEVLAEVARHVPLPRIGFRLNPMLNRFHGIAVDADTVPMWSYLVREASRLPLAYLHLTEVVHPRQLAATPHGLADVAAHFRPLTGLPLINNGALDPARAADRIKAGLCDAVAFGQAWIANPDLVERIAQGQALAAADPATFYQGGATGYTDYPPYTAPH</sequence>
<evidence type="ECO:0000313" key="3">
    <source>
        <dbReference type="Proteomes" id="UP000718593"/>
    </source>
</evidence>
<evidence type="ECO:0000313" key="2">
    <source>
        <dbReference type="EMBL" id="MBF1164483.1"/>
    </source>
</evidence>
<feature type="non-terminal residue" evidence="2">
    <location>
        <position position="1"/>
    </location>
</feature>
<dbReference type="InterPro" id="IPR013785">
    <property type="entry name" value="Aldolase_TIM"/>
</dbReference>
<dbReference type="Proteomes" id="UP000718593">
    <property type="component" value="Unassembled WGS sequence"/>
</dbReference>
<reference evidence="2" key="1">
    <citation type="submission" date="2020-04" db="EMBL/GenBank/DDBJ databases">
        <title>Deep metagenomics examines the oral microbiome during advanced dental caries in children, revealing novel taxa and co-occurrences with host molecules.</title>
        <authorList>
            <person name="Baker J.L."/>
            <person name="Morton J.T."/>
            <person name="Dinis M."/>
            <person name="Alvarez R."/>
            <person name="Tran N.C."/>
            <person name="Knight R."/>
            <person name="Edlund A."/>
        </authorList>
    </citation>
    <scope>NUCLEOTIDE SEQUENCE</scope>
    <source>
        <strain evidence="2">JCVI_32_bin.24</strain>
    </source>
</reference>
<dbReference type="Gene3D" id="3.20.20.70">
    <property type="entry name" value="Aldolase class I"/>
    <property type="match status" value="1"/>
</dbReference>
<dbReference type="PANTHER" id="PTHR22893">
    <property type="entry name" value="NADH OXIDOREDUCTASE-RELATED"/>
    <property type="match status" value="1"/>
</dbReference>
<feature type="domain" description="NADH:flavin oxidoreductase/NADH oxidase N-terminal" evidence="1">
    <location>
        <begin position="1"/>
        <end position="150"/>
    </location>
</feature>
<gene>
    <name evidence="2" type="ORF">HXL68_05535</name>
</gene>
<proteinExistence type="predicted"/>
<dbReference type="GO" id="GO:0005829">
    <property type="term" value="C:cytosol"/>
    <property type="evidence" value="ECO:0007669"/>
    <property type="project" value="TreeGrafter"/>
</dbReference>
<dbReference type="AlphaFoldDB" id="A0A930BQR6"/>
<dbReference type="GO" id="GO:0016491">
    <property type="term" value="F:oxidoreductase activity"/>
    <property type="evidence" value="ECO:0007669"/>
    <property type="project" value="InterPro"/>
</dbReference>
<protein>
    <submittedName>
        <fullName evidence="2">Alkene reductase</fullName>
    </submittedName>
</protein>
<dbReference type="InterPro" id="IPR001155">
    <property type="entry name" value="OxRdtase_FMN_N"/>
</dbReference>